<dbReference type="RefSeq" id="WP_262397914.1">
    <property type="nucleotide sequence ID" value="NZ_JACRTC010000005.1"/>
</dbReference>
<dbReference type="EMBL" id="JACRTC010000005">
    <property type="protein sequence ID" value="MBC8570820.1"/>
    <property type="molecule type" value="Genomic_DNA"/>
</dbReference>
<evidence type="ECO:0000259" key="4">
    <source>
        <dbReference type="PROSITE" id="PS50893"/>
    </source>
</evidence>
<dbReference type="InterPro" id="IPR003593">
    <property type="entry name" value="AAA+_ATPase"/>
</dbReference>
<name>A0A926ED08_9FIRM</name>
<dbReference type="PANTHER" id="PTHR42939:SF1">
    <property type="entry name" value="ABC TRANSPORTER ATP-BINDING PROTEIN ALBC-RELATED"/>
    <property type="match status" value="1"/>
</dbReference>
<proteinExistence type="predicted"/>
<keyword evidence="2" id="KW-0547">Nucleotide-binding</keyword>
<dbReference type="Proteomes" id="UP000660861">
    <property type="component" value="Unassembled WGS sequence"/>
</dbReference>
<sequence length="301" mass="34033">MSMIALDHLTKTFGRERAVDDLTLTVKEGSIFGLIGSNGSGKSTALRMIAGIYAPDRGQVTLSDAPVFDHERAKEQIFIICDQPFIQAGENLEDLAHFYSHIYPGFSWDDYEELCQVFDMERKKPINTFSKGIRKLAMIIIALSCNPQVLLMDESFDGLDMVVRAAVKKLLIDRVARQEMTVVATSHNLYEIEELCDHVAIIHKGRLILERDLDALKEEFVRVQTAFREPLPDDALAGIEVISRESRGSLLTLIVKAGFSELKERLEPYGPLFLENLPLTLEEIFIKEMEAVGYDYKNITF</sequence>
<dbReference type="InterPro" id="IPR027417">
    <property type="entry name" value="P-loop_NTPase"/>
</dbReference>
<dbReference type="GO" id="GO:0005524">
    <property type="term" value="F:ATP binding"/>
    <property type="evidence" value="ECO:0007669"/>
    <property type="project" value="UniProtKB-KW"/>
</dbReference>
<protein>
    <submittedName>
        <fullName evidence="5">ABC transporter ATP-binding protein</fullName>
    </submittedName>
</protein>
<dbReference type="SMART" id="SM00382">
    <property type="entry name" value="AAA"/>
    <property type="match status" value="1"/>
</dbReference>
<organism evidence="5 6">
    <name type="scientific">Zongyangia hominis</name>
    <dbReference type="NCBI Taxonomy" id="2763677"/>
    <lineage>
        <taxon>Bacteria</taxon>
        <taxon>Bacillati</taxon>
        <taxon>Bacillota</taxon>
        <taxon>Clostridia</taxon>
        <taxon>Eubacteriales</taxon>
        <taxon>Oscillospiraceae</taxon>
        <taxon>Zongyangia</taxon>
    </lineage>
</organism>
<dbReference type="GO" id="GO:0016887">
    <property type="term" value="F:ATP hydrolysis activity"/>
    <property type="evidence" value="ECO:0007669"/>
    <property type="project" value="InterPro"/>
</dbReference>
<dbReference type="PROSITE" id="PS50893">
    <property type="entry name" value="ABC_TRANSPORTER_2"/>
    <property type="match status" value="1"/>
</dbReference>
<evidence type="ECO:0000313" key="6">
    <source>
        <dbReference type="Proteomes" id="UP000660861"/>
    </source>
</evidence>
<evidence type="ECO:0000256" key="2">
    <source>
        <dbReference type="ARBA" id="ARBA00022741"/>
    </source>
</evidence>
<dbReference type="InterPro" id="IPR051782">
    <property type="entry name" value="ABC_Transporter_VariousFunc"/>
</dbReference>
<dbReference type="Pfam" id="PF00005">
    <property type="entry name" value="ABC_tran"/>
    <property type="match status" value="1"/>
</dbReference>
<accession>A0A926ED08</accession>
<dbReference type="PANTHER" id="PTHR42939">
    <property type="entry name" value="ABC TRANSPORTER ATP-BINDING PROTEIN ALBC-RELATED"/>
    <property type="match status" value="1"/>
</dbReference>
<evidence type="ECO:0000256" key="3">
    <source>
        <dbReference type="ARBA" id="ARBA00022840"/>
    </source>
</evidence>
<evidence type="ECO:0000313" key="5">
    <source>
        <dbReference type="EMBL" id="MBC8570820.1"/>
    </source>
</evidence>
<dbReference type="InterPro" id="IPR003439">
    <property type="entry name" value="ABC_transporter-like_ATP-bd"/>
</dbReference>
<reference evidence="5" key="1">
    <citation type="submission" date="2020-08" db="EMBL/GenBank/DDBJ databases">
        <title>Genome public.</title>
        <authorList>
            <person name="Liu C."/>
            <person name="Sun Q."/>
        </authorList>
    </citation>
    <scope>NUCLEOTIDE SEQUENCE</scope>
    <source>
        <strain evidence="5">NSJ-54</strain>
    </source>
</reference>
<dbReference type="AlphaFoldDB" id="A0A926ED08"/>
<evidence type="ECO:0000256" key="1">
    <source>
        <dbReference type="ARBA" id="ARBA00022448"/>
    </source>
</evidence>
<comment type="caution">
    <text evidence="5">The sequence shown here is derived from an EMBL/GenBank/DDBJ whole genome shotgun (WGS) entry which is preliminary data.</text>
</comment>
<keyword evidence="1" id="KW-0813">Transport</keyword>
<dbReference type="CDD" id="cd03230">
    <property type="entry name" value="ABC_DR_subfamily_A"/>
    <property type="match status" value="1"/>
</dbReference>
<dbReference type="SUPFAM" id="SSF52540">
    <property type="entry name" value="P-loop containing nucleoside triphosphate hydrolases"/>
    <property type="match status" value="1"/>
</dbReference>
<gene>
    <name evidence="5" type="ORF">H8709_08265</name>
</gene>
<keyword evidence="3 5" id="KW-0067">ATP-binding</keyword>
<feature type="domain" description="ABC transporter" evidence="4">
    <location>
        <begin position="4"/>
        <end position="229"/>
    </location>
</feature>
<keyword evidence="6" id="KW-1185">Reference proteome</keyword>
<dbReference type="Gene3D" id="3.40.50.300">
    <property type="entry name" value="P-loop containing nucleotide triphosphate hydrolases"/>
    <property type="match status" value="1"/>
</dbReference>